<proteinExistence type="predicted"/>
<accession>A0A381YE58</accession>
<dbReference type="Pfam" id="PF13516">
    <property type="entry name" value="LRR_6"/>
    <property type="match status" value="2"/>
</dbReference>
<dbReference type="EMBL" id="UINC01017926">
    <property type="protein sequence ID" value="SVA74833.1"/>
    <property type="molecule type" value="Genomic_DNA"/>
</dbReference>
<organism evidence="1">
    <name type="scientific">marine metagenome</name>
    <dbReference type="NCBI Taxonomy" id="408172"/>
    <lineage>
        <taxon>unclassified sequences</taxon>
        <taxon>metagenomes</taxon>
        <taxon>ecological metagenomes</taxon>
    </lineage>
</organism>
<reference evidence="1" key="1">
    <citation type="submission" date="2018-05" db="EMBL/GenBank/DDBJ databases">
        <authorList>
            <person name="Lanie J.A."/>
            <person name="Ng W.-L."/>
            <person name="Kazmierczak K.M."/>
            <person name="Andrzejewski T.M."/>
            <person name="Davidsen T.M."/>
            <person name="Wayne K.J."/>
            <person name="Tettelin H."/>
            <person name="Glass J.I."/>
            <person name="Rusch D."/>
            <person name="Podicherti R."/>
            <person name="Tsui H.-C.T."/>
            <person name="Winkler M.E."/>
        </authorList>
    </citation>
    <scope>NUCLEOTIDE SEQUENCE</scope>
</reference>
<gene>
    <name evidence="1" type="ORF">METZ01_LOCUS127687</name>
</gene>
<sequence length="175" mass="20110">MSENDLDQDELNREMILDLFYTTNGDLNEINRAIDEKLKIRGFRKITLFEEFVKNRLAVNPRILKMPQMEVSTIESIYLSQYPAINGIEILDLRKNFIGDEGVEAIAQSSLLSKLRELDLRNNGISRLGVKILAESKALGSLEKIDLRLNQLGKRWEEKFNATGNFPKLNQIKTI</sequence>
<dbReference type="Gene3D" id="3.80.10.10">
    <property type="entry name" value="Ribonuclease Inhibitor"/>
    <property type="match status" value="1"/>
</dbReference>
<protein>
    <submittedName>
        <fullName evidence="1">Uncharacterized protein</fullName>
    </submittedName>
</protein>
<dbReference type="InterPro" id="IPR032675">
    <property type="entry name" value="LRR_dom_sf"/>
</dbReference>
<dbReference type="AlphaFoldDB" id="A0A381YE58"/>
<dbReference type="InterPro" id="IPR001611">
    <property type="entry name" value="Leu-rich_rpt"/>
</dbReference>
<dbReference type="SUPFAM" id="SSF52047">
    <property type="entry name" value="RNI-like"/>
    <property type="match status" value="1"/>
</dbReference>
<evidence type="ECO:0000313" key="1">
    <source>
        <dbReference type="EMBL" id="SVA74833.1"/>
    </source>
</evidence>
<name>A0A381YE58_9ZZZZ</name>